<evidence type="ECO:0000256" key="8">
    <source>
        <dbReference type="PROSITE-ProRule" id="PRU00169"/>
    </source>
</evidence>
<dbReference type="FunFam" id="3.40.50.300:FF:000006">
    <property type="entry name" value="DNA-binding transcriptional regulator NtrC"/>
    <property type="match status" value="1"/>
</dbReference>
<dbReference type="Gene3D" id="3.40.50.2300">
    <property type="match status" value="1"/>
</dbReference>
<dbReference type="InterPro" id="IPR011006">
    <property type="entry name" value="CheY-like_superfamily"/>
</dbReference>
<dbReference type="InterPro" id="IPR058031">
    <property type="entry name" value="AAA_lid_NorR"/>
</dbReference>
<dbReference type="PROSITE" id="PS50110">
    <property type="entry name" value="RESPONSE_REGULATORY"/>
    <property type="match status" value="1"/>
</dbReference>
<dbReference type="eggNOG" id="COG2204">
    <property type="taxonomic scope" value="Bacteria"/>
</dbReference>
<dbReference type="EMBL" id="CP000473">
    <property type="protein sequence ID" value="ABJ83868.1"/>
    <property type="molecule type" value="Genomic_DNA"/>
</dbReference>
<dbReference type="PROSITE" id="PS00675">
    <property type="entry name" value="SIGMA54_INTERACT_1"/>
    <property type="match status" value="1"/>
</dbReference>
<dbReference type="GO" id="GO:0005524">
    <property type="term" value="F:ATP binding"/>
    <property type="evidence" value="ECO:0007669"/>
    <property type="project" value="UniProtKB-KW"/>
</dbReference>
<sequence>MSSGRILIVEDDDSLRKVMHVQLEREGYETSSASTAEEAFAILDKASQSLVMTDLHLPGMSGLELLKKVRLDYPETAVIVMTAFGTIQTAVEAMKAGAYDFLTKPIHPYELKMLVRRCLEHHRLIEEVQVLRTALDEKYGFEAIVGSSSQLMRALDVAARVASTDATILIYGETGTGKELVAKAIHLRSSRRDRPFITINCGAIPKELLESELFGHVKGSFTGALTHKKGKVEMADGGTVLLDEIGEMPLELQVRILRLIQEREIEKVGATSPTKVDVRIVAATHRELAGMVKAGTFREDLYYRLLVVPINLPPLRERTGDILILVQHFLEKCRMKHSRPNLMMSTDLLPYFTNYSWPGNVRQLENAVERLVLLARDSTINASDLPDFLSAAPAPPPEPVPVALPEGGINLEDLEKDLILQALKKYAGNQTRAAQYLNMSRRAFAYRLEKYDFHPDVLKARKHDA</sequence>
<dbReference type="PANTHER" id="PTHR32071">
    <property type="entry name" value="TRANSCRIPTIONAL REGULATORY PROTEIN"/>
    <property type="match status" value="1"/>
</dbReference>
<dbReference type="STRING" id="234267.Acid_2882"/>
<dbReference type="InParanoid" id="Q023H8"/>
<protein>
    <submittedName>
        <fullName evidence="11">Two component, sigma54 specific, transcriptional regulator, Fis family</fullName>
    </submittedName>
</protein>
<dbReference type="Pfam" id="PF02954">
    <property type="entry name" value="HTH_8"/>
    <property type="match status" value="1"/>
</dbReference>
<organism evidence="11">
    <name type="scientific">Solibacter usitatus (strain Ellin6076)</name>
    <dbReference type="NCBI Taxonomy" id="234267"/>
    <lineage>
        <taxon>Bacteria</taxon>
        <taxon>Pseudomonadati</taxon>
        <taxon>Acidobacteriota</taxon>
        <taxon>Terriglobia</taxon>
        <taxon>Bryobacterales</taxon>
        <taxon>Solibacteraceae</taxon>
        <taxon>Candidatus Solibacter</taxon>
    </lineage>
</organism>
<evidence type="ECO:0000256" key="1">
    <source>
        <dbReference type="ARBA" id="ARBA00022553"/>
    </source>
</evidence>
<dbReference type="SMART" id="SM00448">
    <property type="entry name" value="REC"/>
    <property type="match status" value="1"/>
</dbReference>
<evidence type="ECO:0000256" key="5">
    <source>
        <dbReference type="ARBA" id="ARBA00023015"/>
    </source>
</evidence>
<dbReference type="HOGENOM" id="CLU_000445_0_6_0"/>
<evidence type="ECO:0000256" key="6">
    <source>
        <dbReference type="ARBA" id="ARBA00023125"/>
    </source>
</evidence>
<dbReference type="Pfam" id="PF25601">
    <property type="entry name" value="AAA_lid_14"/>
    <property type="match status" value="1"/>
</dbReference>
<dbReference type="Pfam" id="PF00158">
    <property type="entry name" value="Sigma54_activat"/>
    <property type="match status" value="1"/>
</dbReference>
<keyword evidence="7" id="KW-0804">Transcription</keyword>
<dbReference type="InterPro" id="IPR001789">
    <property type="entry name" value="Sig_transdc_resp-reg_receiver"/>
</dbReference>
<proteinExistence type="predicted"/>
<dbReference type="PROSITE" id="PS00676">
    <property type="entry name" value="SIGMA54_INTERACT_2"/>
    <property type="match status" value="1"/>
</dbReference>
<keyword evidence="6" id="KW-0238">DNA-binding</keyword>
<dbReference type="Gene3D" id="3.40.50.300">
    <property type="entry name" value="P-loop containing nucleotide triphosphate hydrolases"/>
    <property type="match status" value="1"/>
</dbReference>
<dbReference type="InterPro" id="IPR002078">
    <property type="entry name" value="Sigma_54_int"/>
</dbReference>
<dbReference type="InterPro" id="IPR025943">
    <property type="entry name" value="Sigma_54_int_dom_ATP-bd_2"/>
</dbReference>
<evidence type="ECO:0000256" key="2">
    <source>
        <dbReference type="ARBA" id="ARBA00022741"/>
    </source>
</evidence>
<keyword evidence="3" id="KW-0067">ATP-binding</keyword>
<evidence type="ECO:0000256" key="3">
    <source>
        <dbReference type="ARBA" id="ARBA00022840"/>
    </source>
</evidence>
<dbReference type="InterPro" id="IPR009057">
    <property type="entry name" value="Homeodomain-like_sf"/>
</dbReference>
<dbReference type="AlphaFoldDB" id="Q023H8"/>
<reference evidence="11" key="1">
    <citation type="submission" date="2006-10" db="EMBL/GenBank/DDBJ databases">
        <title>Complete sequence of Solibacter usitatus Ellin6076.</title>
        <authorList>
            <consortium name="US DOE Joint Genome Institute"/>
            <person name="Copeland A."/>
            <person name="Lucas S."/>
            <person name="Lapidus A."/>
            <person name="Barry K."/>
            <person name="Detter J.C."/>
            <person name="Glavina del Rio T."/>
            <person name="Hammon N."/>
            <person name="Israni S."/>
            <person name="Dalin E."/>
            <person name="Tice H."/>
            <person name="Pitluck S."/>
            <person name="Thompson L.S."/>
            <person name="Brettin T."/>
            <person name="Bruce D."/>
            <person name="Han C."/>
            <person name="Tapia R."/>
            <person name="Gilna P."/>
            <person name="Schmutz J."/>
            <person name="Larimer F."/>
            <person name="Land M."/>
            <person name="Hauser L."/>
            <person name="Kyrpides N."/>
            <person name="Mikhailova N."/>
            <person name="Janssen P.H."/>
            <person name="Kuske C.R."/>
            <person name="Richardson P."/>
        </authorList>
    </citation>
    <scope>NUCLEOTIDE SEQUENCE</scope>
    <source>
        <strain evidence="11">Ellin6076</strain>
    </source>
</reference>
<dbReference type="InterPro" id="IPR025944">
    <property type="entry name" value="Sigma_54_int_dom_CS"/>
</dbReference>
<dbReference type="InterPro" id="IPR027417">
    <property type="entry name" value="P-loop_NTPase"/>
</dbReference>
<accession>Q023H8</accession>
<evidence type="ECO:0000259" key="10">
    <source>
        <dbReference type="PROSITE" id="PS50110"/>
    </source>
</evidence>
<dbReference type="InterPro" id="IPR025662">
    <property type="entry name" value="Sigma_54_int_dom_ATP-bd_1"/>
</dbReference>
<dbReference type="Gene3D" id="1.10.8.60">
    <property type="match status" value="1"/>
</dbReference>
<evidence type="ECO:0000313" key="11">
    <source>
        <dbReference type="EMBL" id="ABJ83868.1"/>
    </source>
</evidence>
<dbReference type="GO" id="GO:0006355">
    <property type="term" value="P:regulation of DNA-templated transcription"/>
    <property type="evidence" value="ECO:0007669"/>
    <property type="project" value="InterPro"/>
</dbReference>
<dbReference type="GO" id="GO:0000160">
    <property type="term" value="P:phosphorelay signal transduction system"/>
    <property type="evidence" value="ECO:0007669"/>
    <property type="project" value="UniProtKB-KW"/>
</dbReference>
<dbReference type="OrthoDB" id="9803970at2"/>
<feature type="modified residue" description="4-aspartylphosphate" evidence="8">
    <location>
        <position position="54"/>
    </location>
</feature>
<feature type="domain" description="Response regulatory" evidence="10">
    <location>
        <begin position="5"/>
        <end position="119"/>
    </location>
</feature>
<evidence type="ECO:0000259" key="9">
    <source>
        <dbReference type="PROSITE" id="PS50045"/>
    </source>
</evidence>
<dbReference type="InterPro" id="IPR003593">
    <property type="entry name" value="AAA+_ATPase"/>
</dbReference>
<dbReference type="GO" id="GO:0043565">
    <property type="term" value="F:sequence-specific DNA binding"/>
    <property type="evidence" value="ECO:0007669"/>
    <property type="project" value="InterPro"/>
</dbReference>
<keyword evidence="4" id="KW-0902">Two-component regulatory system</keyword>
<name>Q023H8_SOLUE</name>
<dbReference type="InterPro" id="IPR002197">
    <property type="entry name" value="HTH_Fis"/>
</dbReference>
<dbReference type="SUPFAM" id="SSF52540">
    <property type="entry name" value="P-loop containing nucleoside triphosphate hydrolases"/>
    <property type="match status" value="1"/>
</dbReference>
<evidence type="ECO:0000256" key="4">
    <source>
        <dbReference type="ARBA" id="ARBA00023012"/>
    </source>
</evidence>
<dbReference type="PROSITE" id="PS50045">
    <property type="entry name" value="SIGMA54_INTERACT_4"/>
    <property type="match status" value="1"/>
</dbReference>
<keyword evidence="5" id="KW-0805">Transcription regulation</keyword>
<dbReference type="PROSITE" id="PS00688">
    <property type="entry name" value="SIGMA54_INTERACT_3"/>
    <property type="match status" value="1"/>
</dbReference>
<feature type="domain" description="Sigma-54 factor interaction" evidence="9">
    <location>
        <begin position="144"/>
        <end position="373"/>
    </location>
</feature>
<dbReference type="Gene3D" id="1.10.10.60">
    <property type="entry name" value="Homeodomain-like"/>
    <property type="match status" value="1"/>
</dbReference>
<keyword evidence="2" id="KW-0547">Nucleotide-binding</keyword>
<dbReference type="CDD" id="cd00009">
    <property type="entry name" value="AAA"/>
    <property type="match status" value="1"/>
</dbReference>
<dbReference type="SUPFAM" id="SSF52172">
    <property type="entry name" value="CheY-like"/>
    <property type="match status" value="1"/>
</dbReference>
<gene>
    <name evidence="11" type="ordered locus">Acid_2882</name>
</gene>
<evidence type="ECO:0000256" key="7">
    <source>
        <dbReference type="ARBA" id="ARBA00023163"/>
    </source>
</evidence>
<dbReference type="PRINTS" id="PR01590">
    <property type="entry name" value="HTHFIS"/>
</dbReference>
<dbReference type="KEGG" id="sus:Acid_2882"/>
<dbReference type="SUPFAM" id="SSF46689">
    <property type="entry name" value="Homeodomain-like"/>
    <property type="match status" value="1"/>
</dbReference>
<keyword evidence="1 8" id="KW-0597">Phosphoprotein</keyword>
<dbReference type="Pfam" id="PF00072">
    <property type="entry name" value="Response_reg"/>
    <property type="match status" value="1"/>
</dbReference>
<dbReference type="FunFam" id="3.40.50.2300:FF:000018">
    <property type="entry name" value="DNA-binding transcriptional regulator NtrC"/>
    <property type="match status" value="1"/>
</dbReference>
<dbReference type="SMART" id="SM00382">
    <property type="entry name" value="AAA"/>
    <property type="match status" value="1"/>
</dbReference>